<keyword evidence="10" id="KW-1185">Reference proteome</keyword>
<dbReference type="InterPro" id="IPR018584">
    <property type="entry name" value="GT87"/>
</dbReference>
<dbReference type="GO" id="GO:0016758">
    <property type="term" value="F:hexosyltransferase activity"/>
    <property type="evidence" value="ECO:0007669"/>
    <property type="project" value="InterPro"/>
</dbReference>
<feature type="transmembrane region" description="Helical" evidence="8">
    <location>
        <begin position="51"/>
        <end position="81"/>
    </location>
</feature>
<feature type="transmembrane region" description="Helical" evidence="8">
    <location>
        <begin position="153"/>
        <end position="171"/>
    </location>
</feature>
<keyword evidence="5 8" id="KW-1133">Transmembrane helix</keyword>
<protein>
    <submittedName>
        <fullName evidence="9">Alpha-1,2-mannosyltransferase</fullName>
    </submittedName>
</protein>
<dbReference type="Proteomes" id="UP000282454">
    <property type="component" value="Unassembled WGS sequence"/>
</dbReference>
<feature type="transmembrane region" description="Helical" evidence="8">
    <location>
        <begin position="215"/>
        <end position="233"/>
    </location>
</feature>
<feature type="transmembrane region" description="Helical" evidence="8">
    <location>
        <begin position="238"/>
        <end position="254"/>
    </location>
</feature>
<dbReference type="Pfam" id="PF09594">
    <property type="entry name" value="GT87"/>
    <property type="match status" value="1"/>
</dbReference>
<organism evidence="9 10">
    <name type="scientific">Actinokineospora cianjurensis</name>
    <dbReference type="NCBI Taxonomy" id="585224"/>
    <lineage>
        <taxon>Bacteria</taxon>
        <taxon>Bacillati</taxon>
        <taxon>Actinomycetota</taxon>
        <taxon>Actinomycetes</taxon>
        <taxon>Pseudonocardiales</taxon>
        <taxon>Pseudonocardiaceae</taxon>
        <taxon>Actinokineospora</taxon>
    </lineage>
</organism>
<evidence type="ECO:0000313" key="9">
    <source>
        <dbReference type="EMBL" id="RLK60771.1"/>
    </source>
</evidence>
<dbReference type="AlphaFoldDB" id="A0A421B8L9"/>
<comment type="caution">
    <text evidence="9">The sequence shown here is derived from an EMBL/GenBank/DDBJ whole genome shotgun (WGS) entry which is preliminary data.</text>
</comment>
<evidence type="ECO:0000256" key="2">
    <source>
        <dbReference type="ARBA" id="ARBA00022475"/>
    </source>
</evidence>
<keyword evidence="4 8" id="KW-0812">Transmembrane</keyword>
<accession>A0A421B8L9</accession>
<reference evidence="9 10" key="1">
    <citation type="submission" date="2018-10" db="EMBL/GenBank/DDBJ databases">
        <title>Genomic Encyclopedia of Archaeal and Bacterial Type Strains, Phase II (KMG-II): from individual species to whole genera.</title>
        <authorList>
            <person name="Goeker M."/>
        </authorList>
    </citation>
    <scope>NUCLEOTIDE SEQUENCE [LARGE SCALE GENOMIC DNA]</scope>
    <source>
        <strain evidence="9 10">DSM 45657</strain>
    </source>
</reference>
<feature type="transmembrane region" description="Helical" evidence="8">
    <location>
        <begin position="315"/>
        <end position="336"/>
    </location>
</feature>
<keyword evidence="9" id="KW-0328">Glycosyltransferase</keyword>
<gene>
    <name evidence="9" type="ORF">CLV68_1284</name>
</gene>
<evidence type="ECO:0000256" key="8">
    <source>
        <dbReference type="SAM" id="Phobius"/>
    </source>
</evidence>
<sequence length="356" mass="37087">MTCGILFQATRAVPVDLAVYRAGAEFARAGIDLYAGPVATGLLFTYPPFSAILFLPLTVLGLDVAQVAVVALNGGLLCFIARRSAARWWPVVVVAALCTEAVHTSVNLGQVNLALVALVLAAPRVGVGVAAGVKLTPLIFVVGMVVRREFTAAAVAVGVAAGTVGVGFLLLPQDSVDYWLGGLFADSGRVYAEPGSSHNQSLRGLLLRLGVESPVVWLAIAAAVAAGAFVLAAKADRVLAVAIVGMTGAAVSPWSWGHHWVWVVPLIAVVGRELAAKRWMWLLPVPFLLGTLPPVLATANPLGAGAVPVLTSGPLWLLVSNTYLLLFLATLLSIALSRRQASRGKSCLRSSRSELP</sequence>
<keyword evidence="2" id="KW-1003">Cell membrane</keyword>
<evidence type="ECO:0000256" key="5">
    <source>
        <dbReference type="ARBA" id="ARBA00022989"/>
    </source>
</evidence>
<feature type="transmembrane region" description="Helical" evidence="8">
    <location>
        <begin position="88"/>
        <end position="106"/>
    </location>
</feature>
<evidence type="ECO:0000256" key="3">
    <source>
        <dbReference type="ARBA" id="ARBA00022679"/>
    </source>
</evidence>
<name>A0A421B8L9_9PSEU</name>
<evidence type="ECO:0000256" key="1">
    <source>
        <dbReference type="ARBA" id="ARBA00004651"/>
    </source>
</evidence>
<dbReference type="EMBL" id="RCDD01000001">
    <property type="protein sequence ID" value="RLK60771.1"/>
    <property type="molecule type" value="Genomic_DNA"/>
</dbReference>
<dbReference type="GO" id="GO:0005886">
    <property type="term" value="C:plasma membrane"/>
    <property type="evidence" value="ECO:0007669"/>
    <property type="project" value="UniProtKB-SubCell"/>
</dbReference>
<proteinExistence type="inferred from homology"/>
<evidence type="ECO:0000256" key="6">
    <source>
        <dbReference type="ARBA" id="ARBA00023136"/>
    </source>
</evidence>
<evidence type="ECO:0000256" key="7">
    <source>
        <dbReference type="ARBA" id="ARBA00024033"/>
    </source>
</evidence>
<evidence type="ECO:0000256" key="4">
    <source>
        <dbReference type="ARBA" id="ARBA00022692"/>
    </source>
</evidence>
<evidence type="ECO:0000313" key="10">
    <source>
        <dbReference type="Proteomes" id="UP000282454"/>
    </source>
</evidence>
<feature type="transmembrane region" description="Helical" evidence="8">
    <location>
        <begin position="126"/>
        <end position="146"/>
    </location>
</feature>
<comment type="similarity">
    <text evidence="7">Belongs to the glycosyltransferase 87 family.</text>
</comment>
<keyword evidence="6 8" id="KW-0472">Membrane</keyword>
<comment type="subcellular location">
    <subcellularLocation>
        <location evidence="1">Cell membrane</location>
        <topology evidence="1">Multi-pass membrane protein</topology>
    </subcellularLocation>
</comment>
<keyword evidence="3 9" id="KW-0808">Transferase</keyword>